<dbReference type="EMBL" id="ALBS01000307">
    <property type="protein sequence ID" value="EJT46091.1"/>
    <property type="molecule type" value="Genomic_DNA"/>
</dbReference>
<reference evidence="2 3" key="1">
    <citation type="journal article" date="2012" name="Eukaryot. Cell">
        <title>Draft genome sequence of CBS 2479, the standard type strain of Trichosporon asahii.</title>
        <authorList>
            <person name="Yang R.Y."/>
            <person name="Li H.T."/>
            <person name="Zhu H."/>
            <person name="Zhou G.P."/>
            <person name="Wang M."/>
            <person name="Wang L."/>
        </authorList>
    </citation>
    <scope>NUCLEOTIDE SEQUENCE [LARGE SCALE GENOMIC DNA]</scope>
    <source>
        <strain evidence="3">ATCC 90039 / CBS 2479 / JCM 2466 / KCTC 7840 / NCYC 2677 / UAMH 7654</strain>
    </source>
</reference>
<dbReference type="GeneID" id="25988933"/>
<feature type="region of interest" description="Disordered" evidence="1">
    <location>
        <begin position="18"/>
        <end position="42"/>
    </location>
</feature>
<comment type="caution">
    <text evidence="2">The sequence shown here is derived from an EMBL/GenBank/DDBJ whole genome shotgun (WGS) entry which is preliminary data.</text>
</comment>
<evidence type="ECO:0000313" key="2">
    <source>
        <dbReference type="EMBL" id="EJT46091.1"/>
    </source>
</evidence>
<dbReference type="Proteomes" id="UP000002748">
    <property type="component" value="Unassembled WGS sequence"/>
</dbReference>
<dbReference type="KEGG" id="tasa:A1Q1_05421"/>
<accession>J5SKF2</accession>
<proteinExistence type="predicted"/>
<dbReference type="HOGENOM" id="CLU_1994212_0_0_1"/>
<protein>
    <submittedName>
        <fullName evidence="2">Uncharacterized protein</fullName>
    </submittedName>
</protein>
<gene>
    <name evidence="2" type="ORF">A1Q1_05421</name>
</gene>
<sequence length="125" mass="14006">MTVPRLSTLTALDTLTQRQNQHTQPAMSQSNGTSANTPAEPGPRYTWIGFRFSRALTLRERRLLHIVIEDRHMLPVPDPAVKNAHAELWFYLGDTGGFDADQVCRGAMAWAAINVPDVDCQYNIL</sequence>
<organism evidence="2 3">
    <name type="scientific">Trichosporon asahii var. asahii (strain ATCC 90039 / CBS 2479 / JCM 2466 / KCTC 7840 / NBRC 103889/ NCYC 2677 / UAMH 7654)</name>
    <name type="common">Yeast</name>
    <dbReference type="NCBI Taxonomy" id="1186058"/>
    <lineage>
        <taxon>Eukaryota</taxon>
        <taxon>Fungi</taxon>
        <taxon>Dikarya</taxon>
        <taxon>Basidiomycota</taxon>
        <taxon>Agaricomycotina</taxon>
        <taxon>Tremellomycetes</taxon>
        <taxon>Trichosporonales</taxon>
        <taxon>Trichosporonaceae</taxon>
        <taxon>Trichosporon</taxon>
    </lineage>
</organism>
<name>J5SKF2_TRIAS</name>
<dbReference type="AlphaFoldDB" id="J5SKF2"/>
<evidence type="ECO:0000256" key="1">
    <source>
        <dbReference type="SAM" id="MobiDB-lite"/>
    </source>
</evidence>
<dbReference type="VEuPathDB" id="FungiDB:A1Q1_05421"/>
<evidence type="ECO:0000313" key="3">
    <source>
        <dbReference type="Proteomes" id="UP000002748"/>
    </source>
</evidence>
<dbReference type="RefSeq" id="XP_014177628.1">
    <property type="nucleotide sequence ID" value="XM_014322153.1"/>
</dbReference>
<feature type="compositionally biased region" description="Polar residues" evidence="1">
    <location>
        <begin position="18"/>
        <end position="37"/>
    </location>
</feature>